<accession>A0A5C5RQU3</accession>
<evidence type="ECO:0000313" key="2">
    <source>
        <dbReference type="Proteomes" id="UP000319792"/>
    </source>
</evidence>
<dbReference type="AlphaFoldDB" id="A0A5C5RQU3"/>
<protein>
    <submittedName>
        <fullName evidence="1">Uncharacterized protein</fullName>
    </submittedName>
</protein>
<dbReference type="Proteomes" id="UP000319792">
    <property type="component" value="Unassembled WGS sequence"/>
</dbReference>
<comment type="caution">
    <text evidence="1">The sequence shown here is derived from an EMBL/GenBank/DDBJ whole genome shotgun (WGS) entry which is preliminary data.</text>
</comment>
<dbReference type="RefSeq" id="WP_146433348.1">
    <property type="nucleotide sequence ID" value="NZ_VIGV01000002.1"/>
</dbReference>
<sequence length="101" mass="11003">MSENNYIHDGGERVEVEIAWPVDAYVGAKTVNQFTYSIVEGEVFIAFGHVPPLPGTPIPVPTQYPIPVVGAYAFELSMLLNLRESLNKFVEANPGLVGSPE</sequence>
<reference evidence="1 2" key="1">
    <citation type="submission" date="2019-06" db="EMBL/GenBank/DDBJ databases">
        <authorList>
            <person name="Teng J.L.L."/>
            <person name="Lee H.H."/>
            <person name="Lau S.K.P."/>
            <person name="Woo P.C.Y."/>
        </authorList>
    </citation>
    <scope>NUCLEOTIDE SEQUENCE [LARGE SCALE GENOMIC DNA]</scope>
    <source>
        <strain evidence="1 2">HKU70</strain>
    </source>
</reference>
<evidence type="ECO:0000313" key="1">
    <source>
        <dbReference type="EMBL" id="TWS25396.1"/>
    </source>
</evidence>
<gene>
    <name evidence="1" type="ORF">FK268_09410</name>
</gene>
<keyword evidence="2" id="KW-1185">Reference proteome</keyword>
<dbReference type="EMBL" id="VIGV01000002">
    <property type="protein sequence ID" value="TWS25396.1"/>
    <property type="molecule type" value="Genomic_DNA"/>
</dbReference>
<reference evidence="1 2" key="2">
    <citation type="submission" date="2019-08" db="EMBL/GenBank/DDBJ databases">
        <title>Tsukamurella conjunctivitidis sp. nov., Tsukamurella assacharolytica sp. nov. and Tsukamurella sputae sp. nov. isolated from patients with conjunctivitis, bacteraemia (lymphoma) and respiratory infection (sputum) in Hong Kong.</title>
        <authorList>
            <person name="Fok K.M.N."/>
            <person name="Fong J.Y.H."/>
        </authorList>
    </citation>
    <scope>NUCLEOTIDE SEQUENCE [LARGE SCALE GENOMIC DNA]</scope>
    <source>
        <strain evidence="1 2">HKU70</strain>
    </source>
</reference>
<organism evidence="1 2">
    <name type="scientific">Tsukamurella sputi</name>
    <dbReference type="NCBI Taxonomy" id="2591848"/>
    <lineage>
        <taxon>Bacteria</taxon>
        <taxon>Bacillati</taxon>
        <taxon>Actinomycetota</taxon>
        <taxon>Actinomycetes</taxon>
        <taxon>Mycobacteriales</taxon>
        <taxon>Tsukamurellaceae</taxon>
        <taxon>Tsukamurella</taxon>
    </lineage>
</organism>
<name>A0A5C5RQU3_9ACTN</name>
<proteinExistence type="predicted"/>